<dbReference type="OrthoDB" id="79299at2759"/>
<organism evidence="1 2">
    <name type="scientific">Saprolegnia parasitica (strain CBS 223.65)</name>
    <dbReference type="NCBI Taxonomy" id="695850"/>
    <lineage>
        <taxon>Eukaryota</taxon>
        <taxon>Sar</taxon>
        <taxon>Stramenopiles</taxon>
        <taxon>Oomycota</taxon>
        <taxon>Saprolegniomycetes</taxon>
        <taxon>Saprolegniales</taxon>
        <taxon>Saprolegniaceae</taxon>
        <taxon>Saprolegnia</taxon>
    </lineage>
</organism>
<dbReference type="AlphaFoldDB" id="A0A067BLW6"/>
<proteinExistence type="predicted"/>
<name>A0A067BLW6_SAPPC</name>
<evidence type="ECO:0000313" key="1">
    <source>
        <dbReference type="EMBL" id="KDO15712.1"/>
    </source>
</evidence>
<dbReference type="GeneID" id="24140270"/>
<keyword evidence="2" id="KW-1185">Reference proteome</keyword>
<accession>A0A067BLW6</accession>
<dbReference type="VEuPathDB" id="FungiDB:SPRG_18749"/>
<dbReference type="Proteomes" id="UP000030745">
    <property type="component" value="Unassembled WGS sequence"/>
</dbReference>
<dbReference type="EMBL" id="KK584619">
    <property type="protein sequence ID" value="KDO15712.1"/>
    <property type="molecule type" value="Genomic_DNA"/>
</dbReference>
<evidence type="ECO:0000313" key="2">
    <source>
        <dbReference type="Proteomes" id="UP000030745"/>
    </source>
</evidence>
<reference evidence="1 2" key="1">
    <citation type="journal article" date="2013" name="PLoS Genet.">
        <title>Distinctive expansion of potential virulence genes in the genome of the oomycete fish pathogen Saprolegnia parasitica.</title>
        <authorList>
            <person name="Jiang R.H."/>
            <person name="de Bruijn I."/>
            <person name="Haas B.J."/>
            <person name="Belmonte R."/>
            <person name="Lobach L."/>
            <person name="Christie J."/>
            <person name="van den Ackerveken G."/>
            <person name="Bottin A."/>
            <person name="Bulone V."/>
            <person name="Diaz-Moreno S.M."/>
            <person name="Dumas B."/>
            <person name="Fan L."/>
            <person name="Gaulin E."/>
            <person name="Govers F."/>
            <person name="Grenville-Briggs L.J."/>
            <person name="Horner N.R."/>
            <person name="Levin J.Z."/>
            <person name="Mammella M."/>
            <person name="Meijer H.J."/>
            <person name="Morris P."/>
            <person name="Nusbaum C."/>
            <person name="Oome S."/>
            <person name="Phillips A.J."/>
            <person name="van Rooyen D."/>
            <person name="Rzeszutek E."/>
            <person name="Saraiva M."/>
            <person name="Secombes C.J."/>
            <person name="Seidl M.F."/>
            <person name="Snel B."/>
            <person name="Stassen J.H."/>
            <person name="Sykes S."/>
            <person name="Tripathy S."/>
            <person name="van den Berg H."/>
            <person name="Vega-Arreguin J.C."/>
            <person name="Wawra S."/>
            <person name="Young S.K."/>
            <person name="Zeng Q."/>
            <person name="Dieguez-Uribeondo J."/>
            <person name="Russ C."/>
            <person name="Tyler B.M."/>
            <person name="van West P."/>
        </authorList>
    </citation>
    <scope>NUCLEOTIDE SEQUENCE [LARGE SCALE GENOMIC DNA]</scope>
    <source>
        <strain evidence="1 2">CBS 223.65</strain>
    </source>
</reference>
<protein>
    <submittedName>
        <fullName evidence="1">Uncharacterized protein</fullName>
    </submittedName>
</protein>
<sequence>MLPGGGAVLVAISAALQPREDLAAIATAFESIGLQLLQNASSLPYLEAKSTWRRVYAAYRDGLDESDKFLETAFYGRRLRLLQDHRVRFDSYNSTKDALRAATRLVTLTAMLGPAVINVP</sequence>
<dbReference type="RefSeq" id="XP_012213581.1">
    <property type="nucleotide sequence ID" value="XM_012358191.1"/>
</dbReference>
<dbReference type="KEGG" id="spar:SPRG_18749"/>
<gene>
    <name evidence="1" type="ORF">SPRG_18749</name>
</gene>